<dbReference type="AlphaFoldDB" id="A0A371HVX9"/>
<sequence length="121" mass="13546">MTYVELLPHLIQNSLVVPIPLKPIQPPYPKNYNPNAKCDYHADTIGHTTEKCWGLKYKVQDLMDMGLLSFKENGPNVKNNLLLGHEVTSINVIEGDVLIAQSKEKHNTVDSTRQLGTPITP</sequence>
<protein>
    <submittedName>
        <fullName evidence="1">Uncharacterized protein</fullName>
    </submittedName>
</protein>
<evidence type="ECO:0000313" key="2">
    <source>
        <dbReference type="Proteomes" id="UP000257109"/>
    </source>
</evidence>
<feature type="non-terminal residue" evidence="1">
    <location>
        <position position="1"/>
    </location>
</feature>
<dbReference type="PANTHER" id="PTHR32108:SF9">
    <property type="entry name" value="REVERSE TRANSCRIPTASE RNASE H-LIKE DOMAIN-CONTAINING PROTEIN"/>
    <property type="match status" value="1"/>
</dbReference>
<proteinExistence type="predicted"/>
<reference evidence="1" key="1">
    <citation type="submission" date="2018-05" db="EMBL/GenBank/DDBJ databases">
        <title>Draft genome of Mucuna pruriens seed.</title>
        <authorList>
            <person name="Nnadi N.E."/>
            <person name="Vos R."/>
            <person name="Hasami M.H."/>
            <person name="Devisetty U.K."/>
            <person name="Aguiy J.C."/>
        </authorList>
    </citation>
    <scope>NUCLEOTIDE SEQUENCE [LARGE SCALE GENOMIC DNA]</scope>
    <source>
        <strain evidence="1">JCA_2017</strain>
    </source>
</reference>
<organism evidence="1 2">
    <name type="scientific">Mucuna pruriens</name>
    <name type="common">Velvet bean</name>
    <name type="synonym">Dolichos pruriens</name>
    <dbReference type="NCBI Taxonomy" id="157652"/>
    <lineage>
        <taxon>Eukaryota</taxon>
        <taxon>Viridiplantae</taxon>
        <taxon>Streptophyta</taxon>
        <taxon>Embryophyta</taxon>
        <taxon>Tracheophyta</taxon>
        <taxon>Spermatophyta</taxon>
        <taxon>Magnoliopsida</taxon>
        <taxon>eudicotyledons</taxon>
        <taxon>Gunneridae</taxon>
        <taxon>Pentapetalae</taxon>
        <taxon>rosids</taxon>
        <taxon>fabids</taxon>
        <taxon>Fabales</taxon>
        <taxon>Fabaceae</taxon>
        <taxon>Papilionoideae</taxon>
        <taxon>50 kb inversion clade</taxon>
        <taxon>NPAAA clade</taxon>
        <taxon>indigoferoid/millettioid clade</taxon>
        <taxon>Phaseoleae</taxon>
        <taxon>Mucuna</taxon>
    </lineage>
</organism>
<gene>
    <name evidence="1" type="ORF">CR513_09005</name>
</gene>
<dbReference type="PANTHER" id="PTHR32108">
    <property type="entry name" value="DNA-DIRECTED RNA POLYMERASE SUBUNIT ALPHA"/>
    <property type="match status" value="1"/>
</dbReference>
<name>A0A371HVX9_MUCPR</name>
<dbReference type="EMBL" id="QJKJ01001577">
    <property type="protein sequence ID" value="RDY06932.1"/>
    <property type="molecule type" value="Genomic_DNA"/>
</dbReference>
<comment type="caution">
    <text evidence="1">The sequence shown here is derived from an EMBL/GenBank/DDBJ whole genome shotgun (WGS) entry which is preliminary data.</text>
</comment>
<dbReference type="Proteomes" id="UP000257109">
    <property type="component" value="Unassembled WGS sequence"/>
</dbReference>
<evidence type="ECO:0000313" key="1">
    <source>
        <dbReference type="EMBL" id="RDY06932.1"/>
    </source>
</evidence>
<accession>A0A371HVX9</accession>
<keyword evidence="2" id="KW-1185">Reference proteome</keyword>
<dbReference type="OrthoDB" id="1436497at2759"/>